<feature type="compositionally biased region" description="Acidic residues" evidence="1">
    <location>
        <begin position="20"/>
        <end position="44"/>
    </location>
</feature>
<organism evidence="2 3">
    <name type="scientific">Colletotrichum liriopes</name>
    <dbReference type="NCBI Taxonomy" id="708192"/>
    <lineage>
        <taxon>Eukaryota</taxon>
        <taxon>Fungi</taxon>
        <taxon>Dikarya</taxon>
        <taxon>Ascomycota</taxon>
        <taxon>Pezizomycotina</taxon>
        <taxon>Sordariomycetes</taxon>
        <taxon>Hypocreomycetidae</taxon>
        <taxon>Glomerellales</taxon>
        <taxon>Glomerellaceae</taxon>
        <taxon>Colletotrichum</taxon>
        <taxon>Colletotrichum spaethianum species complex</taxon>
    </lineage>
</organism>
<gene>
    <name evidence="2" type="ORF">ColLi_03004</name>
</gene>
<accession>A0AA37GGU9</accession>
<evidence type="ECO:0000313" key="2">
    <source>
        <dbReference type="EMBL" id="GJC80166.1"/>
    </source>
</evidence>
<keyword evidence="3" id="KW-1185">Reference proteome</keyword>
<comment type="caution">
    <text evidence="2">The sequence shown here is derived from an EMBL/GenBank/DDBJ whole genome shotgun (WGS) entry which is preliminary data.</text>
</comment>
<dbReference type="EMBL" id="BPPX01000005">
    <property type="protein sequence ID" value="GJC80166.1"/>
    <property type="molecule type" value="Genomic_DNA"/>
</dbReference>
<sequence>MECSRYFDCPTHVVERQLSDDEAEESDAGEDEPTVQLQMDDDTAEGSSSARLQIAEPTVSDDTSESTASFAPVPEAPDTNQPTVPVDSAQATSARDTEGPEESQDPEEAAPAPPTPLTYGRVCSAGQVFEFGSIASRKHIVARFASTSSLVIESIPGDAPSAATQTIELFSCGSICLARSARFRREERPARVCLAKVATRRRGNALSDMPRTIQHFR</sequence>
<dbReference type="Proteomes" id="UP001055172">
    <property type="component" value="Unassembled WGS sequence"/>
</dbReference>
<reference evidence="2 3" key="1">
    <citation type="submission" date="2021-07" db="EMBL/GenBank/DDBJ databases">
        <title>Genome data of Colletotrichum spaethianum.</title>
        <authorList>
            <person name="Utami Y.D."/>
            <person name="Hiruma K."/>
        </authorList>
    </citation>
    <scope>NUCLEOTIDE SEQUENCE [LARGE SCALE GENOMIC DNA]</scope>
    <source>
        <strain evidence="2 3">MAFF 242679</strain>
    </source>
</reference>
<feature type="compositionally biased region" description="Acidic residues" evidence="1">
    <location>
        <begin position="99"/>
        <end position="108"/>
    </location>
</feature>
<feature type="region of interest" description="Disordered" evidence="1">
    <location>
        <begin position="1"/>
        <end position="118"/>
    </location>
</feature>
<protein>
    <submittedName>
        <fullName evidence="2">Uncharacterized protein</fullName>
    </submittedName>
</protein>
<name>A0AA37GGU9_9PEZI</name>
<evidence type="ECO:0000256" key="1">
    <source>
        <dbReference type="SAM" id="MobiDB-lite"/>
    </source>
</evidence>
<feature type="compositionally biased region" description="Polar residues" evidence="1">
    <location>
        <begin position="78"/>
        <end position="94"/>
    </location>
</feature>
<evidence type="ECO:0000313" key="3">
    <source>
        <dbReference type="Proteomes" id="UP001055172"/>
    </source>
</evidence>
<proteinExistence type="predicted"/>
<dbReference type="AlphaFoldDB" id="A0AA37GGU9"/>